<dbReference type="SUPFAM" id="SSF52540">
    <property type="entry name" value="P-loop containing nucleoside triphosphate hydrolases"/>
    <property type="match status" value="1"/>
</dbReference>
<evidence type="ECO:0000313" key="6">
    <source>
        <dbReference type="Ensembl" id="ENSMICP00000044152.1"/>
    </source>
</evidence>
<dbReference type="Gene3D" id="3.40.50.300">
    <property type="entry name" value="P-loop containing nucleotide triphosphate hydrolases"/>
    <property type="match status" value="1"/>
</dbReference>
<keyword evidence="3" id="KW-0342">GTP-binding</keyword>
<dbReference type="GO" id="GO:0005811">
    <property type="term" value="C:lipid droplet"/>
    <property type="evidence" value="ECO:0007669"/>
    <property type="project" value="Ensembl"/>
</dbReference>
<name>A0A8C5Y125_MICMU</name>
<dbReference type="Pfam" id="PF04548">
    <property type="entry name" value="AIG1"/>
    <property type="match status" value="1"/>
</dbReference>
<dbReference type="FunFam" id="3.40.50.300:FF:000366">
    <property type="entry name" value="GTPase, IMAP family member 2"/>
    <property type="match status" value="1"/>
</dbReference>
<reference evidence="6" key="2">
    <citation type="submission" date="2025-08" db="UniProtKB">
        <authorList>
            <consortium name="Ensembl"/>
        </authorList>
    </citation>
    <scope>IDENTIFICATION</scope>
</reference>
<evidence type="ECO:0000256" key="4">
    <source>
        <dbReference type="SAM" id="Coils"/>
    </source>
</evidence>
<dbReference type="GO" id="GO:0042803">
    <property type="term" value="F:protein homodimerization activity"/>
    <property type="evidence" value="ECO:0007669"/>
    <property type="project" value="Ensembl"/>
</dbReference>
<feature type="domain" description="AIG1-type G" evidence="5">
    <location>
        <begin position="6"/>
        <end position="209"/>
    </location>
</feature>
<dbReference type="PROSITE" id="PS51720">
    <property type="entry name" value="G_AIG1"/>
    <property type="match status" value="1"/>
</dbReference>
<sequence>MAEHTEQSLRIVLVGKTGSGKSATGNTILGKRIFDSRVAAQAVTKTCQRASREWKGRELVVVDTPGLFDDKEKLTTTCSEISKCVIRSLPGPHAIVLVMQLCRFTEEEQRTVALIKALFGEPAMKYMIILFTRKDELMGQGQLLEDFLEAADWNLKKIIRECGNRFYAFDNTPEAEKESQVEGLVGLIETMVQGNGGSFFSDAIYEDTEKRLRREAEILRKTYEDELEEKKKRVEEKYTNKSKEEKEKEMDLLNRKYEEKLSNVREEAENNTLQKLLAGILEKLSEI</sequence>
<dbReference type="CDD" id="cd01852">
    <property type="entry name" value="AIG1"/>
    <property type="match status" value="1"/>
</dbReference>
<reference evidence="6" key="1">
    <citation type="submission" date="2016-12" db="EMBL/GenBank/DDBJ databases">
        <title>Mouse lemur reference genome and diversity panel.</title>
        <authorList>
            <person name="Harris R."/>
            <person name="Larsen P."/>
            <person name="Liu Y."/>
            <person name="Hughes D.S."/>
            <person name="Murali S."/>
            <person name="Raveendran M."/>
            <person name="Korchina V."/>
            <person name="Wang M."/>
            <person name="Jhangiani S."/>
            <person name="Bandaranaike D."/>
            <person name="Bellair M."/>
            <person name="Blankenburg K."/>
            <person name="Chao H."/>
            <person name="Dahdouli M."/>
            <person name="Dinh H."/>
            <person name="Doddapaneni H."/>
            <person name="English A."/>
            <person name="Firestine M."/>
            <person name="Gnanaolivu R."/>
            <person name="Gross S."/>
            <person name="Hernandez B."/>
            <person name="Javaid M."/>
            <person name="Jayaseelan J."/>
            <person name="Jones J."/>
            <person name="Khan Z."/>
            <person name="Kovar C."/>
            <person name="Kurapati P."/>
            <person name="Le B."/>
            <person name="Lee S."/>
            <person name="Li M."/>
            <person name="Mathew T."/>
            <person name="Narasimhan A."/>
            <person name="Ngo D."/>
            <person name="Nguyen L."/>
            <person name="Okwuonu G."/>
            <person name="Ongeri F."/>
            <person name="Osuji N."/>
            <person name="Pu L.-L."/>
            <person name="Puazo M."/>
            <person name="Quiroz J."/>
            <person name="Raj R."/>
            <person name="Rajbhandari K."/>
            <person name="Reid J.G."/>
            <person name="Santibanez J."/>
            <person name="Sexton D."/>
            <person name="Skinner E."/>
            <person name="Vee V."/>
            <person name="Weissenberger G."/>
            <person name="Wu Y."/>
            <person name="Xin Y."/>
            <person name="Han Y."/>
            <person name="Campbell C."/>
            <person name="Brown A."/>
            <person name="Sullivan B."/>
            <person name="Shelton J."/>
            <person name="Brown S."/>
            <person name="Dudchenko O."/>
            <person name="Machol I."/>
            <person name="Durand N."/>
            <person name="Shamim M."/>
            <person name="Lieberman A."/>
            <person name="Muzny D.M."/>
            <person name="Richards S."/>
            <person name="Yoder A."/>
            <person name="Worley K.C."/>
            <person name="Rogers J."/>
            <person name="Gibbs R.A."/>
        </authorList>
    </citation>
    <scope>NUCLEOTIDE SEQUENCE [LARGE SCALE GENOMIC DNA]</scope>
</reference>
<evidence type="ECO:0000256" key="2">
    <source>
        <dbReference type="ARBA" id="ARBA00022741"/>
    </source>
</evidence>
<dbReference type="EMBL" id="ABDC03015113">
    <property type="status" value="NOT_ANNOTATED_CDS"/>
    <property type="molecule type" value="Genomic_DNA"/>
</dbReference>
<protein>
    <submittedName>
        <fullName evidence="6">GTPase, IMAP family member 7</fullName>
    </submittedName>
</protein>
<feature type="coiled-coil region" evidence="4">
    <location>
        <begin position="209"/>
        <end position="274"/>
    </location>
</feature>
<keyword evidence="4" id="KW-0175">Coiled coil</keyword>
<dbReference type="Ensembl" id="ENSMICT00000062814.1">
    <property type="protein sequence ID" value="ENSMICP00000044152.1"/>
    <property type="gene ID" value="ENSMICG00000043921.1"/>
</dbReference>
<evidence type="ECO:0000259" key="5">
    <source>
        <dbReference type="PROSITE" id="PS51720"/>
    </source>
</evidence>
<keyword evidence="7" id="KW-1185">Reference proteome</keyword>
<dbReference type="AlphaFoldDB" id="A0A8C5Y125"/>
<evidence type="ECO:0000313" key="7">
    <source>
        <dbReference type="Proteomes" id="UP000694394"/>
    </source>
</evidence>
<dbReference type="InterPro" id="IPR027417">
    <property type="entry name" value="P-loop_NTPase"/>
</dbReference>
<evidence type="ECO:0000256" key="1">
    <source>
        <dbReference type="ARBA" id="ARBA00008535"/>
    </source>
</evidence>
<dbReference type="InterPro" id="IPR045058">
    <property type="entry name" value="GIMA/IAN/Toc"/>
</dbReference>
<dbReference type="GO" id="GO:0005525">
    <property type="term" value="F:GTP binding"/>
    <property type="evidence" value="ECO:0007669"/>
    <property type="project" value="UniProtKB-KW"/>
</dbReference>
<dbReference type="InterPro" id="IPR006703">
    <property type="entry name" value="G_AIG1"/>
</dbReference>
<dbReference type="Proteomes" id="UP000694394">
    <property type="component" value="Chromosome 11"/>
</dbReference>
<comment type="similarity">
    <text evidence="1">Belongs to the TRAFAC class TrmE-Era-EngA-EngB-Septin-like GTPase superfamily. AIG1/Toc34/Toc159-like paraseptin GTPase family. IAN subfamily.</text>
</comment>
<organism evidence="6 7">
    <name type="scientific">Microcebus murinus</name>
    <name type="common">Gray mouse lemur</name>
    <name type="synonym">Lemur murinus</name>
    <dbReference type="NCBI Taxonomy" id="30608"/>
    <lineage>
        <taxon>Eukaryota</taxon>
        <taxon>Metazoa</taxon>
        <taxon>Chordata</taxon>
        <taxon>Craniata</taxon>
        <taxon>Vertebrata</taxon>
        <taxon>Euteleostomi</taxon>
        <taxon>Mammalia</taxon>
        <taxon>Eutheria</taxon>
        <taxon>Euarchontoglires</taxon>
        <taxon>Primates</taxon>
        <taxon>Strepsirrhini</taxon>
        <taxon>Lemuriformes</taxon>
        <taxon>Cheirogaleidae</taxon>
        <taxon>Microcebus</taxon>
    </lineage>
</organism>
<evidence type="ECO:0000256" key="3">
    <source>
        <dbReference type="ARBA" id="ARBA00023134"/>
    </source>
</evidence>
<dbReference type="GO" id="GO:0046039">
    <property type="term" value="P:GTP metabolic process"/>
    <property type="evidence" value="ECO:0007669"/>
    <property type="project" value="Ensembl"/>
</dbReference>
<gene>
    <name evidence="6" type="primary">GIMAP7</name>
</gene>
<accession>A0A8C5Y125</accession>
<dbReference type="GO" id="GO:0003924">
    <property type="term" value="F:GTPase activity"/>
    <property type="evidence" value="ECO:0007669"/>
    <property type="project" value="Ensembl"/>
</dbReference>
<dbReference type="PANTHER" id="PTHR10903:SF170">
    <property type="entry name" value="GTPASE IMAP FAMILY MEMBER 7"/>
    <property type="match status" value="1"/>
</dbReference>
<keyword evidence="2" id="KW-0547">Nucleotide-binding</keyword>
<reference evidence="6" key="3">
    <citation type="submission" date="2025-09" db="UniProtKB">
        <authorList>
            <consortium name="Ensembl"/>
        </authorList>
    </citation>
    <scope>IDENTIFICATION</scope>
</reference>
<dbReference type="PANTHER" id="PTHR10903">
    <property type="entry name" value="GTPASE, IMAP FAMILY MEMBER-RELATED"/>
    <property type="match status" value="1"/>
</dbReference>
<dbReference type="GeneTree" id="ENSGT00940000159509"/>
<proteinExistence type="inferred from homology"/>